<keyword evidence="3" id="KW-1185">Reference proteome</keyword>
<gene>
    <name evidence="2" type="ORF">DES53_10275</name>
</gene>
<dbReference type="EMBL" id="QNRR01000002">
    <property type="protein sequence ID" value="RBP45693.1"/>
    <property type="molecule type" value="Genomic_DNA"/>
</dbReference>
<sequence>MSQAQNMAERAKEKATQVMGQAQDMAHHAKESAMHAAEQCGELCNTTTTEVENFVRKHPVWAVAATVGIGYAVGLLARELLTPPPPPKNRAVRMLEDIQERLTDFLGPAYDRASHYAEDGLSAVKSGAQSLSDMKLGNRLKQFFSN</sequence>
<comment type="caution">
    <text evidence="2">The sequence shown here is derived from an EMBL/GenBank/DDBJ whole genome shotgun (WGS) entry which is preliminary data.</text>
</comment>
<evidence type="ECO:0000313" key="2">
    <source>
        <dbReference type="EMBL" id="RBP45693.1"/>
    </source>
</evidence>
<evidence type="ECO:0000256" key="1">
    <source>
        <dbReference type="SAM" id="MobiDB-lite"/>
    </source>
</evidence>
<dbReference type="AlphaFoldDB" id="A0A366HS22"/>
<evidence type="ECO:0008006" key="4">
    <source>
        <dbReference type="Google" id="ProtNLM"/>
    </source>
</evidence>
<accession>A0A366HS22</accession>
<evidence type="ECO:0000313" key="3">
    <source>
        <dbReference type="Proteomes" id="UP000253426"/>
    </source>
</evidence>
<reference evidence="2 3" key="1">
    <citation type="submission" date="2018-06" db="EMBL/GenBank/DDBJ databases">
        <title>Genomic Encyclopedia of Type Strains, Phase IV (KMG-IV): sequencing the most valuable type-strain genomes for metagenomic binning, comparative biology and taxonomic classification.</title>
        <authorList>
            <person name="Goeker M."/>
        </authorList>
    </citation>
    <scope>NUCLEOTIDE SEQUENCE [LARGE SCALE GENOMIC DNA]</scope>
    <source>
        <strain evidence="2 3">DSM 25532</strain>
    </source>
</reference>
<dbReference type="Proteomes" id="UP000253426">
    <property type="component" value="Unassembled WGS sequence"/>
</dbReference>
<proteinExistence type="predicted"/>
<feature type="region of interest" description="Disordered" evidence="1">
    <location>
        <begin position="1"/>
        <end position="33"/>
    </location>
</feature>
<protein>
    <recommendedName>
        <fullName evidence="4">ElaB/YqjD/DUF883 family membrane-anchored ribosome-binding protein</fullName>
    </recommendedName>
</protein>
<organism evidence="2 3">
    <name type="scientific">Roseimicrobium gellanilyticum</name>
    <dbReference type="NCBI Taxonomy" id="748857"/>
    <lineage>
        <taxon>Bacteria</taxon>
        <taxon>Pseudomonadati</taxon>
        <taxon>Verrucomicrobiota</taxon>
        <taxon>Verrucomicrobiia</taxon>
        <taxon>Verrucomicrobiales</taxon>
        <taxon>Verrucomicrobiaceae</taxon>
        <taxon>Roseimicrobium</taxon>
    </lineage>
</organism>
<name>A0A366HS22_9BACT</name>